<organism evidence="2 3">
    <name type="scientific">Lepisosteus oculatus</name>
    <name type="common">Spotted gar</name>
    <dbReference type="NCBI Taxonomy" id="7918"/>
    <lineage>
        <taxon>Eukaryota</taxon>
        <taxon>Metazoa</taxon>
        <taxon>Chordata</taxon>
        <taxon>Craniata</taxon>
        <taxon>Vertebrata</taxon>
        <taxon>Euteleostomi</taxon>
        <taxon>Actinopterygii</taxon>
        <taxon>Neopterygii</taxon>
        <taxon>Holostei</taxon>
        <taxon>Semionotiformes</taxon>
        <taxon>Lepisosteidae</taxon>
        <taxon>Lepisosteus</taxon>
    </lineage>
</organism>
<dbReference type="InterPro" id="IPR001846">
    <property type="entry name" value="VWF_type-D"/>
</dbReference>
<dbReference type="Pfam" id="PF00094">
    <property type="entry name" value="VWD"/>
    <property type="match status" value="1"/>
</dbReference>
<dbReference type="HOGENOM" id="CLU_611891_0_0_1"/>
<keyword evidence="3" id="KW-1185">Reference proteome</keyword>
<dbReference type="PANTHER" id="PTHR46534:SF2">
    <property type="entry name" value="VWFD DOMAIN-CONTAINING PROTEIN"/>
    <property type="match status" value="1"/>
</dbReference>
<dbReference type="EMBL" id="AHAT01019139">
    <property type="status" value="NOT_ANNOTATED_CDS"/>
    <property type="molecule type" value="Genomic_DNA"/>
</dbReference>
<dbReference type="PROSITE" id="PS51233">
    <property type="entry name" value="VWFD"/>
    <property type="match status" value="1"/>
</dbReference>
<dbReference type="Bgee" id="ENSLOCG00000003848">
    <property type="expression patterns" value="Expressed in ovary"/>
</dbReference>
<dbReference type="Pfam" id="PF17517">
    <property type="entry name" value="IgGFc_binding"/>
    <property type="match status" value="1"/>
</dbReference>
<dbReference type="Proteomes" id="UP000018468">
    <property type="component" value="Linkage group LG24"/>
</dbReference>
<dbReference type="InParanoid" id="W5M883"/>
<evidence type="ECO:0000313" key="2">
    <source>
        <dbReference type="Ensembl" id="ENSLOCP00000004591.1"/>
    </source>
</evidence>
<accession>W5M883</accession>
<dbReference type="PANTHER" id="PTHR46534">
    <property type="entry name" value="IGGFC_BINDING DOMAIN-CONTAINING PROTEIN"/>
    <property type="match status" value="1"/>
</dbReference>
<feature type="domain" description="VWFD" evidence="1">
    <location>
        <begin position="373"/>
        <end position="448"/>
    </location>
</feature>
<evidence type="ECO:0000313" key="3">
    <source>
        <dbReference type="Proteomes" id="UP000018468"/>
    </source>
</evidence>
<protein>
    <recommendedName>
        <fullName evidence="1">VWFD domain-containing protein</fullName>
    </recommendedName>
</protein>
<dbReference type="AlphaFoldDB" id="W5M883"/>
<reference evidence="2" key="2">
    <citation type="submission" date="2025-08" db="UniProtKB">
        <authorList>
            <consortium name="Ensembl"/>
        </authorList>
    </citation>
    <scope>IDENTIFICATION</scope>
</reference>
<name>W5M883_LEPOC</name>
<dbReference type="InterPro" id="IPR035234">
    <property type="entry name" value="IgGFc-bd_N"/>
</dbReference>
<dbReference type="STRING" id="7918.ENSLOCP00000004591"/>
<proteinExistence type="predicted"/>
<sequence>MTTVSLPAQVDMLGSYSPSAFLVQADQEVSVLALRCRPGSCAASLLYPVGFWGNHYYAVAPLVPGQASLAEIVITNHASNNLVDIVLAAPVSFQGRAYSRGDVLTLRLGPFWSAQLQSPQSLSGSEITSQEAVGVVCGYTCAPEGSQGCSYGFVQLLPTSGWGDTYVVPPLPTQSSSDLLYVFTYLTTRLQVRDNQAQHERTLLGGAVEELPVNPSSAAYITASNGVQVVYFCSGAAAPFLISLLSADRSCLNFGLVARPGFQTHAVVVAKGSSGIQLRYDGVPLPPGVSWHSVAGVDQSWGLLPIGSPGQHSLQQLDGQFGVYVIGTSPTSSYSYPGLCSGTARDPCQVVRCGYSRQCVVKAGVPMCVSIAGLCQAWGDPHYLTFDGTAFDFQGSCTYTISQTSCPGAPPLPGGFAVQAANENRGDARLSFVREVHVTLPGVNITIM</sequence>
<evidence type="ECO:0000259" key="1">
    <source>
        <dbReference type="PROSITE" id="PS51233"/>
    </source>
</evidence>
<dbReference type="Ensembl" id="ENSLOCT00000004599.1">
    <property type="protein sequence ID" value="ENSLOCP00000004591.1"/>
    <property type="gene ID" value="ENSLOCG00000003848.1"/>
</dbReference>
<reference evidence="2" key="3">
    <citation type="submission" date="2025-09" db="UniProtKB">
        <authorList>
            <consortium name="Ensembl"/>
        </authorList>
    </citation>
    <scope>IDENTIFICATION</scope>
</reference>
<reference evidence="3" key="1">
    <citation type="submission" date="2011-12" db="EMBL/GenBank/DDBJ databases">
        <title>The Draft Genome of Lepisosteus oculatus.</title>
        <authorList>
            <consortium name="The Broad Institute Genome Assembly &amp; Analysis Group"/>
            <consortium name="Computational R&amp;D Group"/>
            <consortium name="and Sequencing Platform"/>
            <person name="Di Palma F."/>
            <person name="Alfoldi J."/>
            <person name="Johnson J."/>
            <person name="Berlin A."/>
            <person name="Gnerre S."/>
            <person name="Jaffe D."/>
            <person name="MacCallum I."/>
            <person name="Young S."/>
            <person name="Walker B.J."/>
            <person name="Lander E.S."/>
            <person name="Lindblad-Toh K."/>
        </authorList>
    </citation>
    <scope>NUCLEOTIDE SEQUENCE [LARGE SCALE GENOMIC DNA]</scope>
</reference>
<dbReference type="GeneTree" id="ENSGT00950000183155"/>
<dbReference type="OMA" id="ENIAYYY"/>
<dbReference type="eggNOG" id="KOG1216">
    <property type="taxonomic scope" value="Eukaryota"/>
</dbReference>